<dbReference type="SUPFAM" id="SSF54427">
    <property type="entry name" value="NTF2-like"/>
    <property type="match status" value="1"/>
</dbReference>
<evidence type="ECO:0000313" key="7">
    <source>
        <dbReference type="Proteomes" id="UP000282582"/>
    </source>
</evidence>
<feature type="region of interest" description="Disordered" evidence="1">
    <location>
        <begin position="261"/>
        <end position="294"/>
    </location>
</feature>
<dbReference type="PANTHER" id="PTHR31723">
    <property type="entry name" value="PATHOGENESIS-RELATED FAMILY PROTEIN"/>
    <property type="match status" value="1"/>
</dbReference>
<dbReference type="PANTHER" id="PTHR31723:SF10">
    <property type="entry name" value="PATHOGEN-RELATED PROTEIN"/>
    <property type="match status" value="1"/>
</dbReference>
<dbReference type="Proteomes" id="UP000276864">
    <property type="component" value="Unassembled WGS sequence"/>
</dbReference>
<protein>
    <recommendedName>
        <fullName evidence="8">Pathogen-related protein</fullName>
    </recommendedName>
</protein>
<evidence type="ECO:0000313" key="4">
    <source>
        <dbReference type="EMBL" id="RMY25929.1"/>
    </source>
</evidence>
<feature type="region of interest" description="Disordered" evidence="1">
    <location>
        <begin position="1"/>
        <end position="23"/>
    </location>
</feature>
<dbReference type="Proteomes" id="UP000281245">
    <property type="component" value="Unassembled WGS sequence"/>
</dbReference>
<evidence type="ECO:0008006" key="8">
    <source>
        <dbReference type="Google" id="ProtNLM"/>
    </source>
</evidence>
<name>A0A3M6X5A9_HORWE</name>
<feature type="region of interest" description="Disordered" evidence="1">
    <location>
        <begin position="338"/>
        <end position="362"/>
    </location>
</feature>
<dbReference type="Gene3D" id="3.10.450.50">
    <property type="match status" value="1"/>
</dbReference>
<feature type="compositionally biased region" description="Polar residues" evidence="1">
    <location>
        <begin position="342"/>
        <end position="362"/>
    </location>
</feature>
<evidence type="ECO:0000313" key="5">
    <source>
        <dbReference type="Proteomes" id="UP000276864"/>
    </source>
</evidence>
<evidence type="ECO:0000256" key="1">
    <source>
        <dbReference type="SAM" id="MobiDB-lite"/>
    </source>
</evidence>
<evidence type="ECO:0000313" key="2">
    <source>
        <dbReference type="EMBL" id="RMX74403.1"/>
    </source>
</evidence>
<dbReference type="EMBL" id="QWIK01002491">
    <property type="protein sequence ID" value="RMX86063.1"/>
    <property type="molecule type" value="Genomic_DNA"/>
</dbReference>
<dbReference type="EMBL" id="QWIJ01001541">
    <property type="protein sequence ID" value="RMX74403.1"/>
    <property type="molecule type" value="Genomic_DNA"/>
</dbReference>
<feature type="compositionally biased region" description="Pro residues" evidence="1">
    <location>
        <begin position="8"/>
        <end position="21"/>
    </location>
</feature>
<sequence length="503" mass="54670">MAAADVQPPVPEPAAPEPAPAVPDYLASPNAVFNDVGVQWRYGKAPDYSKTRKVWEEGKKMNHAAGSLPQLVENLVKNWEVEASFKPRLEDWRTIDHERYSFAINGGPPQSGEHMLKVGTYNAIIAPNEYYSPENSDFASSHKTFKRMMPTFAWEVVEVYSGPPQVAFKWRHWGVMKNDYVGFNDKGEKVVAKAHGGPIEIFGVTVAKVDDKVRLQELDTWFDPLDMFRQIAPKGIVNKENMNRKVDPESALDVDSHYVPSEPKVAQPEQPNGQAKATEPAHPISATKPNNEAIIPDHDGVKIAEESNQPGKEPLAPEQVLPTHVSNSTGQRADAFVPHQGADTSKPTSESNPSDATTPATTVVESAATHGADATLEHPESNFHDAHEQQPVEGADSTGPVAADEKSPDHQSIYSSAVTGNISDRMVPAVDESTTTGVHDALDTHLESSSAAVHPHPHATENATQVGRGEAVAVPAASEETRLTHEEMSRISGGECPFLMNRE</sequence>
<comment type="caution">
    <text evidence="3">The sequence shown here is derived from an EMBL/GenBank/DDBJ whole genome shotgun (WGS) entry which is preliminary data.</text>
</comment>
<dbReference type="OrthoDB" id="65445at2759"/>
<evidence type="ECO:0000313" key="6">
    <source>
        <dbReference type="Proteomes" id="UP000281245"/>
    </source>
</evidence>
<dbReference type="InterPro" id="IPR032710">
    <property type="entry name" value="NTF2-like_dom_sf"/>
</dbReference>
<dbReference type="AlphaFoldDB" id="A0A3M6X5A9"/>
<evidence type="ECO:0000313" key="3">
    <source>
        <dbReference type="EMBL" id="RMX86063.1"/>
    </source>
</evidence>
<dbReference type="InterPro" id="IPR053218">
    <property type="entry name" value="Pathogen-related_defense"/>
</dbReference>
<organism evidence="3 7">
    <name type="scientific">Hortaea werneckii</name>
    <name type="common">Black yeast</name>
    <name type="synonym">Cladosporium werneckii</name>
    <dbReference type="NCBI Taxonomy" id="91943"/>
    <lineage>
        <taxon>Eukaryota</taxon>
        <taxon>Fungi</taxon>
        <taxon>Dikarya</taxon>
        <taxon>Ascomycota</taxon>
        <taxon>Pezizomycotina</taxon>
        <taxon>Dothideomycetes</taxon>
        <taxon>Dothideomycetidae</taxon>
        <taxon>Mycosphaerellales</taxon>
        <taxon>Teratosphaeriaceae</taxon>
        <taxon>Hortaea</taxon>
    </lineage>
</organism>
<gene>
    <name evidence="4" type="ORF">D0866_10983</name>
    <name evidence="3" type="ORF">D0868_15229</name>
    <name evidence="2" type="ORF">D0869_12630</name>
</gene>
<reference evidence="5 6" key="1">
    <citation type="journal article" date="2018" name="BMC Genomics">
        <title>Genomic evidence for intraspecific hybridization in a clonal and extremely halotolerant yeast.</title>
        <authorList>
            <person name="Gostincar C."/>
            <person name="Stajich J.E."/>
            <person name="Zupancic J."/>
            <person name="Zalar P."/>
            <person name="Gunde-Cimerman N."/>
        </authorList>
    </citation>
    <scope>NUCLEOTIDE SEQUENCE [LARGE SCALE GENOMIC DNA]</scope>
    <source>
        <strain evidence="4 5">EXF-6651</strain>
        <strain evidence="3 7">EXF-6654</strain>
        <strain evidence="2 6">EXF-6656</strain>
    </source>
</reference>
<dbReference type="Proteomes" id="UP000282582">
    <property type="component" value="Unassembled WGS sequence"/>
</dbReference>
<feature type="region of interest" description="Disordered" evidence="1">
    <location>
        <begin position="390"/>
        <end position="411"/>
    </location>
</feature>
<dbReference type="VEuPathDB" id="FungiDB:BTJ68_08869"/>
<dbReference type="EMBL" id="QWIM01001441">
    <property type="protein sequence ID" value="RMY25929.1"/>
    <property type="molecule type" value="Genomic_DNA"/>
</dbReference>
<accession>A0A3M6X5A9</accession>
<proteinExistence type="predicted"/>